<gene>
    <name evidence="2" type="ORF">BCR37DRAFT_341946</name>
</gene>
<dbReference type="InterPro" id="IPR039931">
    <property type="entry name" value="EEIG1/2-like"/>
</dbReference>
<dbReference type="OrthoDB" id="3365224at2759"/>
<dbReference type="GeneID" id="63784011"/>
<comment type="caution">
    <text evidence="2">The sequence shown here is derived from an EMBL/GenBank/DDBJ whole genome shotgun (WGS) entry which is preliminary data.</text>
</comment>
<dbReference type="Pfam" id="PF10358">
    <property type="entry name" value="NT-C2"/>
    <property type="match status" value="1"/>
</dbReference>
<dbReference type="EMBL" id="MCFI01000010">
    <property type="protein sequence ID" value="ORY82154.1"/>
    <property type="molecule type" value="Genomic_DNA"/>
</dbReference>
<dbReference type="OMA" id="WNNDAHN"/>
<accession>A0A1Y2FFH1</accession>
<dbReference type="RefSeq" id="XP_040725288.1">
    <property type="nucleotide sequence ID" value="XM_040867412.1"/>
</dbReference>
<reference evidence="2 3" key="1">
    <citation type="submission" date="2016-07" db="EMBL/GenBank/DDBJ databases">
        <title>Pervasive Adenine N6-methylation of Active Genes in Fungi.</title>
        <authorList>
            <consortium name="DOE Joint Genome Institute"/>
            <person name="Mondo S.J."/>
            <person name="Dannebaum R.O."/>
            <person name="Kuo R.C."/>
            <person name="Labutti K."/>
            <person name="Haridas S."/>
            <person name="Kuo A."/>
            <person name="Salamov A."/>
            <person name="Ahrendt S.R."/>
            <person name="Lipzen A."/>
            <person name="Sullivan W."/>
            <person name="Andreopoulos W.B."/>
            <person name="Clum A."/>
            <person name="Lindquist E."/>
            <person name="Daum C."/>
            <person name="Ramamoorthy G.K."/>
            <person name="Gryganskyi A."/>
            <person name="Culley D."/>
            <person name="Magnuson J.K."/>
            <person name="James T.Y."/>
            <person name="O'Malley M.A."/>
            <person name="Stajich J.E."/>
            <person name="Spatafora J.W."/>
            <person name="Visel A."/>
            <person name="Grigoriev I.V."/>
        </authorList>
    </citation>
    <scope>NUCLEOTIDE SEQUENCE [LARGE SCALE GENOMIC DNA]</scope>
    <source>
        <strain evidence="2 3">12-1054</strain>
    </source>
</reference>
<protein>
    <submittedName>
        <fullName evidence="2">N-terminal C2 in EEIG1 and EHBP1 proteins-domain-containing protein</fullName>
    </submittedName>
</protein>
<keyword evidence="3" id="KW-1185">Reference proteome</keyword>
<evidence type="ECO:0000259" key="1">
    <source>
        <dbReference type="PROSITE" id="PS51840"/>
    </source>
</evidence>
<sequence>MDALLVPKNRKPSFRILLSIQDLTNVPLVSGLVHVRWHLQDSLRSETRGKTDRANIKEHKVEWGYESSWKAKMIVDKKGLLQDALLELQVYQEMYGGKERHALGNLILNLAEYASSEQEVSRRYLLQDSKVNSTLRLGIRMVQISGDTDFTTPALKKAQVFGGITGLLSESKDITQRDEDVAFNPASLSTEKAEALLSQDIHRNTLRRRWQAQAGELDPADVIEDIFNGGDGWAK</sequence>
<dbReference type="AlphaFoldDB" id="A0A1Y2FFH1"/>
<dbReference type="PANTHER" id="PTHR21456">
    <property type="entry name" value="FAMILY WITH SEQUENCE SIMILARITY 102"/>
    <property type="match status" value="1"/>
</dbReference>
<dbReference type="Proteomes" id="UP000193685">
    <property type="component" value="Unassembled WGS sequence"/>
</dbReference>
<proteinExistence type="predicted"/>
<evidence type="ECO:0000313" key="2">
    <source>
        <dbReference type="EMBL" id="ORY82154.1"/>
    </source>
</evidence>
<name>A0A1Y2FFH1_PROLT</name>
<feature type="domain" description="C2 NT-type" evidence="1">
    <location>
        <begin position="4"/>
        <end position="143"/>
    </location>
</feature>
<feature type="non-terminal residue" evidence="2">
    <location>
        <position position="235"/>
    </location>
</feature>
<dbReference type="InterPro" id="IPR019448">
    <property type="entry name" value="NT-C2"/>
</dbReference>
<evidence type="ECO:0000313" key="3">
    <source>
        <dbReference type="Proteomes" id="UP000193685"/>
    </source>
</evidence>
<dbReference type="STRING" id="56484.A0A1Y2FFH1"/>
<organism evidence="2 3">
    <name type="scientific">Protomyces lactucae-debilis</name>
    <dbReference type="NCBI Taxonomy" id="2754530"/>
    <lineage>
        <taxon>Eukaryota</taxon>
        <taxon>Fungi</taxon>
        <taxon>Dikarya</taxon>
        <taxon>Ascomycota</taxon>
        <taxon>Taphrinomycotina</taxon>
        <taxon>Taphrinomycetes</taxon>
        <taxon>Taphrinales</taxon>
        <taxon>Protomycetaceae</taxon>
        <taxon>Protomyces</taxon>
    </lineage>
</organism>
<dbReference type="PROSITE" id="PS51840">
    <property type="entry name" value="C2_NT"/>
    <property type="match status" value="1"/>
</dbReference>
<dbReference type="PANTHER" id="PTHR21456:SF1">
    <property type="entry name" value="C2 NT-TYPE DOMAIN-CONTAINING PROTEIN"/>
    <property type="match status" value="1"/>
</dbReference>